<dbReference type="GO" id="GO:0034501">
    <property type="term" value="P:protein localization to kinetochore"/>
    <property type="evidence" value="ECO:0007669"/>
    <property type="project" value="InterPro"/>
</dbReference>
<evidence type="ECO:0000313" key="4">
    <source>
        <dbReference type="Proteomes" id="UP000014254"/>
    </source>
</evidence>
<dbReference type="Proteomes" id="UP000014254">
    <property type="component" value="Unassembled WGS sequence"/>
</dbReference>
<evidence type="ECO:0000259" key="2">
    <source>
        <dbReference type="Pfam" id="PF20882"/>
    </source>
</evidence>
<feature type="domain" description="Kinetochore protein Sos7 coiled-coil" evidence="2">
    <location>
        <begin position="64"/>
        <end position="137"/>
    </location>
</feature>
<dbReference type="OMA" id="YIEQGTK"/>
<accession>S2J7P5</accession>
<dbReference type="EMBL" id="KE123995">
    <property type="protein sequence ID" value="EPB86166.1"/>
    <property type="molecule type" value="Genomic_DNA"/>
</dbReference>
<dbReference type="GO" id="GO:0051315">
    <property type="term" value="P:attachment of mitotic spindle microtubules to kinetochore"/>
    <property type="evidence" value="ECO:0007669"/>
    <property type="project" value="TreeGrafter"/>
</dbReference>
<dbReference type="InterPro" id="IPR037475">
    <property type="entry name" value="Sos7"/>
</dbReference>
<feature type="coiled-coil region" evidence="1">
    <location>
        <begin position="92"/>
        <end position="232"/>
    </location>
</feature>
<dbReference type="Pfam" id="PF20882">
    <property type="entry name" value="Sos7"/>
    <property type="match status" value="1"/>
</dbReference>
<name>S2J7P5_MUCC1</name>
<keyword evidence="4" id="KW-1185">Reference proteome</keyword>
<protein>
    <recommendedName>
        <fullName evidence="2">Kinetochore protein Sos7 coiled-coil domain-containing protein</fullName>
    </recommendedName>
</protein>
<dbReference type="AlphaFoldDB" id="S2J7P5"/>
<evidence type="ECO:0000313" key="3">
    <source>
        <dbReference type="EMBL" id="EPB86166.1"/>
    </source>
</evidence>
<dbReference type="OrthoDB" id="18959at2759"/>
<dbReference type="PANTHER" id="PTHR37329:SF1">
    <property type="entry name" value="KINETOCHORE PROTEIN SOS7"/>
    <property type="match status" value="1"/>
</dbReference>
<keyword evidence="1" id="KW-0175">Coiled coil</keyword>
<dbReference type="InterPro" id="IPR048781">
    <property type="entry name" value="Sos7_CC"/>
</dbReference>
<dbReference type="GO" id="GO:0000776">
    <property type="term" value="C:kinetochore"/>
    <property type="evidence" value="ECO:0007669"/>
    <property type="project" value="InterPro"/>
</dbReference>
<reference evidence="4" key="1">
    <citation type="submission" date="2013-05" db="EMBL/GenBank/DDBJ databases">
        <title>The Genome sequence of Mucor circinelloides f. circinelloides 1006PhL.</title>
        <authorList>
            <consortium name="The Broad Institute Genomics Platform"/>
            <person name="Cuomo C."/>
            <person name="Earl A."/>
            <person name="Findley K."/>
            <person name="Lee S.C."/>
            <person name="Walker B."/>
            <person name="Young S."/>
            <person name="Zeng Q."/>
            <person name="Gargeya S."/>
            <person name="Fitzgerald M."/>
            <person name="Haas B."/>
            <person name="Abouelleil A."/>
            <person name="Allen A.W."/>
            <person name="Alvarado L."/>
            <person name="Arachchi H.M."/>
            <person name="Berlin A.M."/>
            <person name="Chapman S.B."/>
            <person name="Gainer-Dewar J."/>
            <person name="Goldberg J."/>
            <person name="Griggs A."/>
            <person name="Gujja S."/>
            <person name="Hansen M."/>
            <person name="Howarth C."/>
            <person name="Imamovic A."/>
            <person name="Ireland A."/>
            <person name="Larimer J."/>
            <person name="McCowan C."/>
            <person name="Murphy C."/>
            <person name="Pearson M."/>
            <person name="Poon T.W."/>
            <person name="Priest M."/>
            <person name="Roberts A."/>
            <person name="Saif S."/>
            <person name="Shea T."/>
            <person name="Sisk P."/>
            <person name="Sykes S."/>
            <person name="Wortman J."/>
            <person name="Nusbaum C."/>
            <person name="Birren B."/>
        </authorList>
    </citation>
    <scope>NUCLEOTIDE SEQUENCE [LARGE SCALE GENOMIC DNA]</scope>
    <source>
        <strain evidence="4">1006PhL</strain>
    </source>
</reference>
<dbReference type="InParanoid" id="S2J7P5"/>
<evidence type="ECO:0000256" key="1">
    <source>
        <dbReference type="SAM" id="Coils"/>
    </source>
</evidence>
<proteinExistence type="predicted"/>
<dbReference type="eggNOG" id="ENOG502RUQI">
    <property type="taxonomic scope" value="Eukaryota"/>
</dbReference>
<gene>
    <name evidence="3" type="ORF">HMPREF1544_07068</name>
</gene>
<dbReference type="VEuPathDB" id="FungiDB:HMPREF1544_07068"/>
<organism evidence="3 4">
    <name type="scientific">Mucor circinelloides f. circinelloides (strain 1006PhL)</name>
    <name type="common">Mucormycosis agent</name>
    <name type="synonym">Calyptromyces circinelloides</name>
    <dbReference type="NCBI Taxonomy" id="1220926"/>
    <lineage>
        <taxon>Eukaryota</taxon>
        <taxon>Fungi</taxon>
        <taxon>Fungi incertae sedis</taxon>
        <taxon>Mucoromycota</taxon>
        <taxon>Mucoromycotina</taxon>
        <taxon>Mucoromycetes</taxon>
        <taxon>Mucorales</taxon>
        <taxon>Mucorineae</taxon>
        <taxon>Mucoraceae</taxon>
        <taxon>Mucor</taxon>
    </lineage>
</organism>
<dbReference type="STRING" id="1220926.S2J7P5"/>
<dbReference type="PANTHER" id="PTHR37329">
    <property type="entry name" value="KINETOCHORE PROTEIN SOS7"/>
    <property type="match status" value="1"/>
</dbReference>
<sequence length="311" mass="36336">MQRPPKPNSLTELPKEIERFKDEQLNLDRFQVEYKNEVGLSGHTRNNLPFHPKALQNELNDTKEHFANLSKNYVECVAREKFLQFMLQEPPLEITEAEQDQASEEEKILKKEVDHYLKQVEELGQQISTQAQLVEQNRSKAQDAANKATFAMDQITDMEEEIARIDKKVSNQSQFTVAEAKSLLDQQTKEITKLHNDLMEKKLRNADLKWNLEDSEAEVRQLEATAEKKKLEEEQAVINKRNRDRNVEESYYRYLDATDLCNQLFGVETIKFESDSSVFIYFMKPRDTVLHVEIDISKNQIRNAKVNTPES</sequence>